<comment type="caution">
    <text evidence="2">The sequence shown here is derived from an EMBL/GenBank/DDBJ whole genome shotgun (WGS) entry which is preliminary data.</text>
</comment>
<dbReference type="AlphaFoldDB" id="A0A9X1RP42"/>
<evidence type="ECO:0000313" key="3">
    <source>
        <dbReference type="Proteomes" id="UP001139308"/>
    </source>
</evidence>
<evidence type="ECO:0000313" key="2">
    <source>
        <dbReference type="EMBL" id="MCG5074105.1"/>
    </source>
</evidence>
<evidence type="ECO:0000256" key="1">
    <source>
        <dbReference type="SAM" id="Phobius"/>
    </source>
</evidence>
<dbReference type="EMBL" id="JAKLJA010000007">
    <property type="protein sequence ID" value="MCG5074105.1"/>
    <property type="molecule type" value="Genomic_DNA"/>
</dbReference>
<feature type="transmembrane region" description="Helical" evidence="1">
    <location>
        <begin position="103"/>
        <end position="129"/>
    </location>
</feature>
<feature type="transmembrane region" description="Helical" evidence="1">
    <location>
        <begin position="71"/>
        <end position="91"/>
    </location>
</feature>
<feature type="transmembrane region" description="Helical" evidence="1">
    <location>
        <begin position="135"/>
        <end position="154"/>
    </location>
</feature>
<keyword evidence="1" id="KW-0812">Transmembrane</keyword>
<name>A0A9X1RP42_9BURK</name>
<organism evidence="2 3">
    <name type="scientific">Paraburkholderia tagetis</name>
    <dbReference type="NCBI Taxonomy" id="2913261"/>
    <lineage>
        <taxon>Bacteria</taxon>
        <taxon>Pseudomonadati</taxon>
        <taxon>Pseudomonadota</taxon>
        <taxon>Betaproteobacteria</taxon>
        <taxon>Burkholderiales</taxon>
        <taxon>Burkholderiaceae</taxon>
        <taxon>Paraburkholderia</taxon>
    </lineage>
</organism>
<sequence>MVNISLLSLLIRVRDAPDEVARCSGDALRVAGRIVHLVRGDALVGAAVDSGWMTRTLDSWTWLPAFLRDDIAAWIITFWLAILLVRIPFFIRGLSGRSSPKKYAFFTLENINGFFEITAKILFFTGFLLTVNTKHVMTGVIFLALAGLSALAMVGRSLAFPGRCPECHRRVRRDAIRCKHCGSSISKGDTAQARRSRSHP</sequence>
<dbReference type="RefSeq" id="WP_238463865.1">
    <property type="nucleotide sequence ID" value="NZ_JAKLJA010000007.1"/>
</dbReference>
<proteinExistence type="predicted"/>
<keyword evidence="1" id="KW-0472">Membrane</keyword>
<keyword evidence="1" id="KW-1133">Transmembrane helix</keyword>
<dbReference type="Proteomes" id="UP001139308">
    <property type="component" value="Unassembled WGS sequence"/>
</dbReference>
<gene>
    <name evidence="2" type="ORF">L5014_12150</name>
</gene>
<accession>A0A9X1RP42</accession>
<reference evidence="2" key="1">
    <citation type="submission" date="2022-01" db="EMBL/GenBank/DDBJ databases">
        <title>Genome sequence and assembly of Parabukholderia sp. RG36.</title>
        <authorList>
            <person name="Chhetri G."/>
        </authorList>
    </citation>
    <scope>NUCLEOTIDE SEQUENCE</scope>
    <source>
        <strain evidence="2">RG36</strain>
    </source>
</reference>
<protein>
    <submittedName>
        <fullName evidence="2">Uncharacterized protein</fullName>
    </submittedName>
</protein>
<keyword evidence="3" id="KW-1185">Reference proteome</keyword>